<dbReference type="Proteomes" id="UP001499884">
    <property type="component" value="Unassembled WGS sequence"/>
</dbReference>
<gene>
    <name evidence="3" type="ORF">GCM10023082_24380</name>
</gene>
<evidence type="ECO:0000313" key="4">
    <source>
        <dbReference type="Proteomes" id="UP001499884"/>
    </source>
</evidence>
<protein>
    <submittedName>
        <fullName evidence="3">Oxygenase MpaB family protein</fullName>
    </submittedName>
</protein>
<name>A0ABP7EVU3_9ACTN</name>
<feature type="region of interest" description="Disordered" evidence="1">
    <location>
        <begin position="1"/>
        <end position="27"/>
    </location>
</feature>
<feature type="compositionally biased region" description="Low complexity" evidence="1">
    <location>
        <begin position="13"/>
        <end position="22"/>
    </location>
</feature>
<accession>A0ABP7EVU3</accession>
<proteinExistence type="predicted"/>
<keyword evidence="4" id="KW-1185">Reference proteome</keyword>
<comment type="caution">
    <text evidence="3">The sequence shown here is derived from an EMBL/GenBank/DDBJ whole genome shotgun (WGS) entry which is preliminary data.</text>
</comment>
<organism evidence="3 4">
    <name type="scientific">Streptomyces tremellae</name>
    <dbReference type="NCBI Taxonomy" id="1124239"/>
    <lineage>
        <taxon>Bacteria</taxon>
        <taxon>Bacillati</taxon>
        <taxon>Actinomycetota</taxon>
        <taxon>Actinomycetes</taxon>
        <taxon>Kitasatosporales</taxon>
        <taxon>Streptomycetaceae</taxon>
        <taxon>Streptomyces</taxon>
    </lineage>
</organism>
<dbReference type="PANTHER" id="PTHR36151">
    <property type="entry name" value="BLR2777 PROTEIN"/>
    <property type="match status" value="1"/>
</dbReference>
<dbReference type="PANTHER" id="PTHR36151:SF3">
    <property type="entry name" value="ER-BOUND OXYGENASE MPAB_MPAB'_RUBBER OXYGENASE CATALYTIC DOMAIN-CONTAINING PROTEIN"/>
    <property type="match status" value="1"/>
</dbReference>
<dbReference type="EMBL" id="BAABEP010000012">
    <property type="protein sequence ID" value="GAA3725485.1"/>
    <property type="molecule type" value="Genomic_DNA"/>
</dbReference>
<feature type="domain" description="ER-bound oxygenase mpaB/mpaB'/Rubber oxygenase catalytic" evidence="2">
    <location>
        <begin position="105"/>
        <end position="325"/>
    </location>
</feature>
<dbReference type="Pfam" id="PF09995">
    <property type="entry name" value="MPAB_Lcp_cat"/>
    <property type="match status" value="1"/>
</dbReference>
<evidence type="ECO:0000313" key="3">
    <source>
        <dbReference type="EMBL" id="GAA3725485.1"/>
    </source>
</evidence>
<reference evidence="4" key="1">
    <citation type="journal article" date="2019" name="Int. J. Syst. Evol. Microbiol.">
        <title>The Global Catalogue of Microorganisms (GCM) 10K type strain sequencing project: providing services to taxonomists for standard genome sequencing and annotation.</title>
        <authorList>
            <consortium name="The Broad Institute Genomics Platform"/>
            <consortium name="The Broad Institute Genome Sequencing Center for Infectious Disease"/>
            <person name="Wu L."/>
            <person name="Ma J."/>
        </authorList>
    </citation>
    <scope>NUCLEOTIDE SEQUENCE [LARGE SCALE GENOMIC DNA]</scope>
    <source>
        <strain evidence="4">JCM 30846</strain>
    </source>
</reference>
<sequence length="358" mass="38168">MLPCTGPLRPRRPTAGPDPADGGARGRVCGTDPLPALLMLAAVPAGRAGTLGWGTRTLEVLVGLRERIAAELTAATHGGDLQLERYAGPPGDPGLFGIVPGDPVWRVHGQATGMLAGGFAALMLQSLHPLAMAGVDQHSGFRADPVGRLRGTVRFVTATTFGSSAAAREVIDLVLRIHTRVHGIAPDGRPYRADDPGLLTWVHTAEVRSFLAGHQAYAPRRLRLNPAECDAYYRQVAPVAEALGARGVPRTSREAERYLARLRPELHATPAALDSVLFLRGFGRTRRERLVVGRLMNASVGLLPGWARAELGIRRPAPVRAGWDRPLATAVGRVLQWGLGPSRIQAAARGRLAGARQE</sequence>
<evidence type="ECO:0000256" key="1">
    <source>
        <dbReference type="SAM" id="MobiDB-lite"/>
    </source>
</evidence>
<evidence type="ECO:0000259" key="2">
    <source>
        <dbReference type="Pfam" id="PF09995"/>
    </source>
</evidence>
<dbReference type="InterPro" id="IPR018713">
    <property type="entry name" value="MPAB/Lcp_cat_dom"/>
</dbReference>